<gene>
    <name evidence="3" type="ORF">PHAECO_LOCUS7491</name>
</gene>
<dbReference type="EMBL" id="OU896709">
    <property type="protein sequence ID" value="CAG9820093.1"/>
    <property type="molecule type" value="Genomic_DNA"/>
</dbReference>
<evidence type="ECO:0000256" key="1">
    <source>
        <dbReference type="SAM" id="Coils"/>
    </source>
</evidence>
<feature type="compositionally biased region" description="Polar residues" evidence="2">
    <location>
        <begin position="678"/>
        <end position="690"/>
    </location>
</feature>
<proteinExistence type="predicted"/>
<evidence type="ECO:0000313" key="4">
    <source>
        <dbReference type="Proteomes" id="UP001153737"/>
    </source>
</evidence>
<reference evidence="3" key="1">
    <citation type="submission" date="2022-01" db="EMBL/GenBank/DDBJ databases">
        <authorList>
            <person name="King R."/>
        </authorList>
    </citation>
    <scope>NUCLEOTIDE SEQUENCE</scope>
</reference>
<keyword evidence="4" id="KW-1185">Reference proteome</keyword>
<accession>A0A9N9X3C1</accession>
<feature type="region of interest" description="Disordered" evidence="2">
    <location>
        <begin position="51"/>
        <end position="94"/>
    </location>
</feature>
<feature type="region of interest" description="Disordered" evidence="2">
    <location>
        <begin position="623"/>
        <end position="690"/>
    </location>
</feature>
<dbReference type="AlphaFoldDB" id="A0A9N9X3C1"/>
<feature type="region of interest" description="Disordered" evidence="2">
    <location>
        <begin position="232"/>
        <end position="255"/>
    </location>
</feature>
<feature type="compositionally biased region" description="Basic residues" evidence="2">
    <location>
        <begin position="69"/>
        <end position="94"/>
    </location>
</feature>
<dbReference type="Proteomes" id="UP001153737">
    <property type="component" value="Chromosome 3"/>
</dbReference>
<feature type="region of interest" description="Disordered" evidence="2">
    <location>
        <begin position="726"/>
        <end position="754"/>
    </location>
</feature>
<evidence type="ECO:0000313" key="3">
    <source>
        <dbReference type="EMBL" id="CAG9820093.1"/>
    </source>
</evidence>
<feature type="compositionally biased region" description="Basic and acidic residues" evidence="2">
    <location>
        <begin position="238"/>
        <end position="255"/>
    </location>
</feature>
<reference evidence="3" key="2">
    <citation type="submission" date="2022-10" db="EMBL/GenBank/DDBJ databases">
        <authorList>
            <consortium name="ENA_rothamsted_submissions"/>
            <consortium name="culmorum"/>
            <person name="King R."/>
        </authorList>
    </citation>
    <scope>NUCLEOTIDE SEQUENCE</scope>
</reference>
<feature type="compositionally biased region" description="Basic and acidic residues" evidence="2">
    <location>
        <begin position="633"/>
        <end position="650"/>
    </location>
</feature>
<feature type="coiled-coil region" evidence="1">
    <location>
        <begin position="577"/>
        <end position="611"/>
    </location>
</feature>
<evidence type="ECO:0008006" key="5">
    <source>
        <dbReference type="Google" id="ProtNLM"/>
    </source>
</evidence>
<organism evidence="3 4">
    <name type="scientific">Phaedon cochleariae</name>
    <name type="common">Mustard beetle</name>
    <dbReference type="NCBI Taxonomy" id="80249"/>
    <lineage>
        <taxon>Eukaryota</taxon>
        <taxon>Metazoa</taxon>
        <taxon>Ecdysozoa</taxon>
        <taxon>Arthropoda</taxon>
        <taxon>Hexapoda</taxon>
        <taxon>Insecta</taxon>
        <taxon>Pterygota</taxon>
        <taxon>Neoptera</taxon>
        <taxon>Endopterygota</taxon>
        <taxon>Coleoptera</taxon>
        <taxon>Polyphaga</taxon>
        <taxon>Cucujiformia</taxon>
        <taxon>Chrysomeloidea</taxon>
        <taxon>Chrysomelidae</taxon>
        <taxon>Chrysomelinae</taxon>
        <taxon>Chrysomelini</taxon>
        <taxon>Phaedon</taxon>
    </lineage>
</organism>
<name>A0A9N9X3C1_PHACE</name>
<protein>
    <recommendedName>
        <fullName evidence="5">Zinc-finger domain-containing protein</fullName>
    </recommendedName>
</protein>
<evidence type="ECO:0000256" key="2">
    <source>
        <dbReference type="SAM" id="MobiDB-lite"/>
    </source>
</evidence>
<feature type="region of interest" description="Disordered" evidence="2">
    <location>
        <begin position="420"/>
        <end position="443"/>
    </location>
</feature>
<feature type="compositionally biased region" description="Basic and acidic residues" evidence="2">
    <location>
        <begin position="726"/>
        <end position="737"/>
    </location>
</feature>
<dbReference type="OrthoDB" id="8197317at2759"/>
<keyword evidence="1" id="KW-0175">Coiled coil</keyword>
<sequence length="809" mass="92474">MLTMSLIISDDDPEEGEIIDDDFEDISDNSIIEPFHTGKFIAPKEQIPAISLSSVSDSDVPEKEDNKCKTRHHRKPPRRKNKSFRRKRCSHNHRRHLFSDSDSDEFLDRKLQKQLKAAIRVDTEECHKNSLRTRLRAMTKNNENDLIYGSIGSEMPGNKPEIINEAEHLKESSNEPDEDLIQLRLEALRTAVLNKFEHRKKRKIKEILENGDDLTVIDKVDTSEINKENTQLINDSEPPNKKMCNEKSEEKPCENEEEIIHIMPPPDEDEDVLRALLLASMSKKITKEVVPTKTVLNTQALKESVIPKQTAHQMNKVLPTTVTKKEIVPFKNHSINRQNFKSHMKTIARIHPIIINVDESDTDDESANNTIKNVVKQPEILPKPSEIESSVEKFLKEQRAKVEAESGLGCLAVPERTEPLGIIKPNDSSKPIEKPIESSKPTDSCKLTGIKCTPNKPISTSVILEKSSVKLLPKNKQIEYQKLLQKLKNAERRPRVRRLSSRVTGEPKPVGNTHKKIVRNKMSVSVKDSVHKVEQYPDIKNDARTLHFALKEMQRQKNGRLQIEEKYVVLTPIIKKINEATTERKKYDQEVKRLLQELAEAKSKLRETHISFSTHVQELIKQKQEIESSSVKPNDDRMEGTKPKESKSKEGILQNKKQKDVAFTSTPKKDHPPLESFEASTIPSLTPNVTPNHTISEVMSNSMKGKLMDDEILLKETTLTNAPKEGIEQPNEEREIDGNNSDVIEAPINPGDPNDIDRIYKTHNVVPEYRSPLDCVKRKDWFDPLAIMCPYDVDGNCRDAECIYKHYSR</sequence>
<feature type="region of interest" description="Disordered" evidence="2">
    <location>
        <begin position="489"/>
        <end position="513"/>
    </location>
</feature>